<evidence type="ECO:0000256" key="1">
    <source>
        <dbReference type="SAM" id="MobiDB-lite"/>
    </source>
</evidence>
<dbReference type="EMBL" id="AGNL01012571">
    <property type="protein sequence ID" value="EJK67816.1"/>
    <property type="molecule type" value="Genomic_DNA"/>
</dbReference>
<proteinExistence type="predicted"/>
<feature type="non-terminal residue" evidence="2">
    <location>
        <position position="1"/>
    </location>
</feature>
<dbReference type="AlphaFoldDB" id="K0T391"/>
<organism evidence="2 3">
    <name type="scientific">Thalassiosira oceanica</name>
    <name type="common">Marine diatom</name>
    <dbReference type="NCBI Taxonomy" id="159749"/>
    <lineage>
        <taxon>Eukaryota</taxon>
        <taxon>Sar</taxon>
        <taxon>Stramenopiles</taxon>
        <taxon>Ochrophyta</taxon>
        <taxon>Bacillariophyta</taxon>
        <taxon>Coscinodiscophyceae</taxon>
        <taxon>Thalassiosirophycidae</taxon>
        <taxon>Thalassiosirales</taxon>
        <taxon>Thalassiosiraceae</taxon>
        <taxon>Thalassiosira</taxon>
    </lineage>
</organism>
<comment type="caution">
    <text evidence="2">The sequence shown here is derived from an EMBL/GenBank/DDBJ whole genome shotgun (WGS) entry which is preliminary data.</text>
</comment>
<evidence type="ECO:0000313" key="2">
    <source>
        <dbReference type="EMBL" id="EJK67816.1"/>
    </source>
</evidence>
<gene>
    <name evidence="2" type="ORF">THAOC_11095</name>
</gene>
<feature type="compositionally biased region" description="Gly residues" evidence="1">
    <location>
        <begin position="90"/>
        <end position="105"/>
    </location>
</feature>
<sequence>FFGSSWGDAKDTSGSSDPWAGGGSAPPRTAAPGSGPSDPWGAAFGSDPFGASSSEIQSNERPDEPEAGKSRANSEQASGGALPPGQTPAPGGGGPGAEPGAGREGVGPARWTVGPPAAGRPADRQGGPRGEVPR</sequence>
<feature type="compositionally biased region" description="Basic and acidic residues" evidence="1">
    <location>
        <begin position="58"/>
        <end position="69"/>
    </location>
</feature>
<keyword evidence="3" id="KW-1185">Reference proteome</keyword>
<evidence type="ECO:0000313" key="3">
    <source>
        <dbReference type="Proteomes" id="UP000266841"/>
    </source>
</evidence>
<name>K0T391_THAOC</name>
<reference evidence="2 3" key="1">
    <citation type="journal article" date="2012" name="Genome Biol.">
        <title>Genome and low-iron response of an oceanic diatom adapted to chronic iron limitation.</title>
        <authorList>
            <person name="Lommer M."/>
            <person name="Specht M."/>
            <person name="Roy A.S."/>
            <person name="Kraemer L."/>
            <person name="Andreson R."/>
            <person name="Gutowska M.A."/>
            <person name="Wolf J."/>
            <person name="Bergner S.V."/>
            <person name="Schilhabel M.B."/>
            <person name="Klostermeier U.C."/>
            <person name="Beiko R.G."/>
            <person name="Rosenstiel P."/>
            <person name="Hippler M."/>
            <person name="Laroche J."/>
        </authorList>
    </citation>
    <scope>NUCLEOTIDE SEQUENCE [LARGE SCALE GENOMIC DNA]</scope>
    <source>
        <strain evidence="2 3">CCMP1005</strain>
    </source>
</reference>
<protein>
    <submittedName>
        <fullName evidence="2">Uncharacterized protein</fullName>
    </submittedName>
</protein>
<feature type="region of interest" description="Disordered" evidence="1">
    <location>
        <begin position="1"/>
        <end position="134"/>
    </location>
</feature>
<accession>K0T391</accession>
<dbReference type="Proteomes" id="UP000266841">
    <property type="component" value="Unassembled WGS sequence"/>
</dbReference>